<dbReference type="OrthoDB" id="7466967at2759"/>
<sequence length="573" mass="66517">MKRIQMSKKVNRNNTLFNHRIPAHINTVTPEILVGQIWLQEDEPTAVEIIELNSSDEYDPSPDERPNNNLDHAWSYINNDRLQQLEDNYKINKKARERWRQNHENQFNSTNTATNTDNNLINQFYSDIAGNHRDDNDLINHKVNCFTIINKHFTNSDSSTEEDFADVEIITSKDMAMEPTNKEIITDLDKETRTIWIYSFKNKHLLSEDDYEPTNIAARDLCSSTSSSIETDDELTKVRSTNVRRIGSPIPPAYIPRLNLAPTLSTVTEVSEPIMKHASSNGSNKSSMFQKPKNGWFLNEHEKFDDGLSISKREKTTNIVNWMALSPRERRRRPKHDDRWEGTVLNLESPKIANISADEKQKADESPQDKPFRLQVDVDVHVSVNDKSPDKRSTGTPTNVEVRMKSKKDEPSPLNKLKCMDTLLECVKDRGDHEIKFENNHQILCNTLPPYVEPQRFVMVNHINDEFEDDAVDQRPPRTSAEWHRETQEESQTADYDYETGNVHIGEHKHAHMDSNIPDHVWEHNAKPCLKPAEWYAYAPERTSLSLRLSVASVPELRRPWYRRLIKWLTCCK</sequence>
<feature type="region of interest" description="Disordered" evidence="1">
    <location>
        <begin position="471"/>
        <end position="493"/>
    </location>
</feature>
<dbReference type="EMBL" id="LR824019">
    <property type="protein sequence ID" value="CAH0588147.1"/>
    <property type="molecule type" value="Genomic_DNA"/>
</dbReference>
<name>A0A9P0BNL5_CHRIL</name>
<feature type="region of interest" description="Disordered" evidence="1">
    <location>
        <begin position="351"/>
        <end position="413"/>
    </location>
</feature>
<feature type="compositionally biased region" description="Basic and acidic residues" evidence="1">
    <location>
        <begin position="472"/>
        <end position="488"/>
    </location>
</feature>
<dbReference type="AlphaFoldDB" id="A0A9P0BNL5"/>
<protein>
    <submittedName>
        <fullName evidence="2">Uncharacterized protein</fullName>
    </submittedName>
</protein>
<proteinExistence type="predicted"/>
<evidence type="ECO:0000313" key="3">
    <source>
        <dbReference type="Proteomes" id="UP001154114"/>
    </source>
</evidence>
<evidence type="ECO:0000313" key="2">
    <source>
        <dbReference type="EMBL" id="CAH0588147.1"/>
    </source>
</evidence>
<feature type="compositionally biased region" description="Basic and acidic residues" evidence="1">
    <location>
        <begin position="357"/>
        <end position="380"/>
    </location>
</feature>
<reference evidence="2" key="1">
    <citation type="submission" date="2021-12" db="EMBL/GenBank/DDBJ databases">
        <authorList>
            <person name="King R."/>
        </authorList>
    </citation>
    <scope>NUCLEOTIDE SEQUENCE</scope>
</reference>
<accession>A0A9P0BNL5</accession>
<dbReference type="Proteomes" id="UP001154114">
    <property type="component" value="Chromosome 16"/>
</dbReference>
<feature type="compositionally biased region" description="Basic and acidic residues" evidence="1">
    <location>
        <begin position="402"/>
        <end position="411"/>
    </location>
</feature>
<keyword evidence="3" id="KW-1185">Reference proteome</keyword>
<organism evidence="2 3">
    <name type="scientific">Chrysodeixis includens</name>
    <name type="common">Soybean looper</name>
    <name type="synonym">Pseudoplusia includens</name>
    <dbReference type="NCBI Taxonomy" id="689277"/>
    <lineage>
        <taxon>Eukaryota</taxon>
        <taxon>Metazoa</taxon>
        <taxon>Ecdysozoa</taxon>
        <taxon>Arthropoda</taxon>
        <taxon>Hexapoda</taxon>
        <taxon>Insecta</taxon>
        <taxon>Pterygota</taxon>
        <taxon>Neoptera</taxon>
        <taxon>Endopterygota</taxon>
        <taxon>Lepidoptera</taxon>
        <taxon>Glossata</taxon>
        <taxon>Ditrysia</taxon>
        <taxon>Noctuoidea</taxon>
        <taxon>Noctuidae</taxon>
        <taxon>Plusiinae</taxon>
        <taxon>Chrysodeixis</taxon>
    </lineage>
</organism>
<evidence type="ECO:0000256" key="1">
    <source>
        <dbReference type="SAM" id="MobiDB-lite"/>
    </source>
</evidence>
<gene>
    <name evidence="2" type="ORF">CINC_LOCUS3955</name>
</gene>